<evidence type="ECO:0000313" key="3">
    <source>
        <dbReference type="Proteomes" id="UP000694005"/>
    </source>
</evidence>
<dbReference type="Gramene" id="A05p12050.2_BraZ1">
    <property type="protein sequence ID" value="A05p12050.2_BraZ1.CDS.1"/>
    <property type="gene ID" value="A05g12050.2_BraZ1"/>
</dbReference>
<name>A0A8D9DFR4_BRACM</name>
<organism evidence="2 3">
    <name type="scientific">Brassica campestris</name>
    <name type="common">Field mustard</name>
    <dbReference type="NCBI Taxonomy" id="3711"/>
    <lineage>
        <taxon>Eukaryota</taxon>
        <taxon>Viridiplantae</taxon>
        <taxon>Streptophyta</taxon>
        <taxon>Embryophyta</taxon>
        <taxon>Tracheophyta</taxon>
        <taxon>Spermatophyta</taxon>
        <taxon>Magnoliopsida</taxon>
        <taxon>eudicotyledons</taxon>
        <taxon>Gunneridae</taxon>
        <taxon>Pentapetalae</taxon>
        <taxon>rosids</taxon>
        <taxon>malvids</taxon>
        <taxon>Brassicales</taxon>
        <taxon>Brassicaceae</taxon>
        <taxon>Brassiceae</taxon>
        <taxon>Brassica</taxon>
    </lineage>
</organism>
<sequence>PTLNQDEVFVSTALLLLLLFRQAKEGETQGEGDKERVTRSIFNERMNLLWCQFYVTYVSIYDYLCQKKANH</sequence>
<reference evidence="2 3" key="1">
    <citation type="submission" date="2021-07" db="EMBL/GenBank/DDBJ databases">
        <authorList>
            <consortium name="Genoscope - CEA"/>
            <person name="William W."/>
        </authorList>
    </citation>
    <scope>NUCLEOTIDE SEQUENCE [LARGE SCALE GENOMIC DNA]</scope>
</reference>
<feature type="chain" id="PRO_5034066117" evidence="1">
    <location>
        <begin position="26"/>
        <end position="71"/>
    </location>
</feature>
<dbReference type="Proteomes" id="UP000694005">
    <property type="component" value="Chromosome A05"/>
</dbReference>
<protein>
    <submittedName>
        <fullName evidence="2">Uncharacterized protein</fullName>
    </submittedName>
</protein>
<proteinExistence type="predicted"/>
<feature type="non-terminal residue" evidence="2">
    <location>
        <position position="1"/>
    </location>
</feature>
<feature type="signal peptide" evidence="1">
    <location>
        <begin position="1"/>
        <end position="25"/>
    </location>
</feature>
<keyword evidence="1" id="KW-0732">Signal</keyword>
<accession>A0A8D9DFR4</accession>
<dbReference type="AlphaFoldDB" id="A0A8D9DFR4"/>
<evidence type="ECO:0000313" key="2">
    <source>
        <dbReference type="EMBL" id="CAG7874684.1"/>
    </source>
</evidence>
<gene>
    <name evidence="2" type="ORF">BRAPAZ1V2_A05P12050.2</name>
</gene>
<evidence type="ECO:0000256" key="1">
    <source>
        <dbReference type="SAM" id="SignalP"/>
    </source>
</evidence>
<dbReference type="EMBL" id="LS974621">
    <property type="protein sequence ID" value="CAG7874684.1"/>
    <property type="molecule type" value="Genomic_DNA"/>
</dbReference>